<name>A0AAV7MIF2_PLEWA</name>
<feature type="transmembrane region" description="Helical" evidence="1">
    <location>
        <begin position="45"/>
        <end position="65"/>
    </location>
</feature>
<evidence type="ECO:0000313" key="2">
    <source>
        <dbReference type="EMBL" id="KAJ1100873.1"/>
    </source>
</evidence>
<evidence type="ECO:0000256" key="1">
    <source>
        <dbReference type="SAM" id="Phobius"/>
    </source>
</evidence>
<organism evidence="2 3">
    <name type="scientific">Pleurodeles waltl</name>
    <name type="common">Iberian ribbed newt</name>
    <dbReference type="NCBI Taxonomy" id="8319"/>
    <lineage>
        <taxon>Eukaryota</taxon>
        <taxon>Metazoa</taxon>
        <taxon>Chordata</taxon>
        <taxon>Craniata</taxon>
        <taxon>Vertebrata</taxon>
        <taxon>Euteleostomi</taxon>
        <taxon>Amphibia</taxon>
        <taxon>Batrachia</taxon>
        <taxon>Caudata</taxon>
        <taxon>Salamandroidea</taxon>
        <taxon>Salamandridae</taxon>
        <taxon>Pleurodelinae</taxon>
        <taxon>Pleurodeles</taxon>
    </lineage>
</organism>
<evidence type="ECO:0000313" key="3">
    <source>
        <dbReference type="Proteomes" id="UP001066276"/>
    </source>
</evidence>
<comment type="caution">
    <text evidence="2">The sequence shown here is derived from an EMBL/GenBank/DDBJ whole genome shotgun (WGS) entry which is preliminary data.</text>
</comment>
<keyword evidence="3" id="KW-1185">Reference proteome</keyword>
<dbReference type="AlphaFoldDB" id="A0AAV7MIF2"/>
<dbReference type="EMBL" id="JANPWB010000014">
    <property type="protein sequence ID" value="KAJ1100873.1"/>
    <property type="molecule type" value="Genomic_DNA"/>
</dbReference>
<proteinExistence type="predicted"/>
<protein>
    <submittedName>
        <fullName evidence="2">Uncharacterized protein</fullName>
    </submittedName>
</protein>
<keyword evidence="1" id="KW-1133">Transmembrane helix</keyword>
<reference evidence="2" key="1">
    <citation type="journal article" date="2022" name="bioRxiv">
        <title>Sequencing and chromosome-scale assembly of the giantPleurodeles waltlgenome.</title>
        <authorList>
            <person name="Brown T."/>
            <person name="Elewa A."/>
            <person name="Iarovenko S."/>
            <person name="Subramanian E."/>
            <person name="Araus A.J."/>
            <person name="Petzold A."/>
            <person name="Susuki M."/>
            <person name="Suzuki K.-i.T."/>
            <person name="Hayashi T."/>
            <person name="Toyoda A."/>
            <person name="Oliveira C."/>
            <person name="Osipova E."/>
            <person name="Leigh N.D."/>
            <person name="Simon A."/>
            <person name="Yun M.H."/>
        </authorList>
    </citation>
    <scope>NUCLEOTIDE SEQUENCE</scope>
    <source>
        <strain evidence="2">20211129_DDA</strain>
        <tissue evidence="2">Liver</tissue>
    </source>
</reference>
<keyword evidence="1" id="KW-0812">Transmembrane</keyword>
<dbReference type="Proteomes" id="UP001066276">
    <property type="component" value="Chromosome 10"/>
</dbReference>
<keyword evidence="1" id="KW-0472">Membrane</keyword>
<sequence>MEKFGCPGKYIRMAHQFHIGMLARLLDNGDSFDTFPVTKGVSQGYVLALMLFTILFSVMLSDAFCDDKETSIKSDIGHMAGFLPAEATGKDQG</sequence>
<accession>A0AAV7MIF2</accession>
<gene>
    <name evidence="2" type="ORF">NDU88_005948</name>
</gene>